<dbReference type="AlphaFoldDB" id="A0A8K0JL11"/>
<dbReference type="GO" id="GO:0043420">
    <property type="term" value="P:anthranilate metabolic process"/>
    <property type="evidence" value="ECO:0007669"/>
    <property type="project" value="UniProtKB-UniRule"/>
</dbReference>
<dbReference type="EC" id="1.13.11.6" evidence="9"/>
<dbReference type="Proteomes" id="UP000812966">
    <property type="component" value="Unassembled WGS sequence"/>
</dbReference>
<dbReference type="GO" id="GO:0034354">
    <property type="term" value="P:'de novo' NAD+ biosynthetic process from L-tryptophan"/>
    <property type="evidence" value="ECO:0007669"/>
    <property type="project" value="UniProtKB-UniRule"/>
</dbReference>
<feature type="region of interest" description="Disordered" evidence="10">
    <location>
        <begin position="1"/>
        <end position="33"/>
    </location>
</feature>
<feature type="binding site" evidence="9">
    <location>
        <position position="125"/>
    </location>
    <ligand>
        <name>Fe cation</name>
        <dbReference type="ChEBI" id="CHEBI:24875"/>
        <note>catalytic</note>
    </ligand>
</feature>
<comment type="function">
    <text evidence="2 9">Catalyzes the oxidative ring opening of 3-hydroxyanthranilate to 2-amino-3-carboxymuconate semialdehyde, which spontaneously cyclizes to quinolinate.</text>
</comment>
<comment type="pathway">
    <text evidence="9">Cofactor biosynthesis; NAD(+) biosynthesis; quinolinate from L-kynurenine: step 3/3.</text>
</comment>
<evidence type="ECO:0000256" key="4">
    <source>
        <dbReference type="ARBA" id="ARBA00022642"/>
    </source>
</evidence>
<dbReference type="EMBL" id="JABELV010000062">
    <property type="protein sequence ID" value="KAG7539681.1"/>
    <property type="molecule type" value="Genomic_DNA"/>
</dbReference>
<dbReference type="GO" id="GO:0006569">
    <property type="term" value="P:L-tryptophan catabolic process"/>
    <property type="evidence" value="ECO:0007669"/>
    <property type="project" value="UniProtKB-UniRule"/>
</dbReference>
<evidence type="ECO:0000256" key="3">
    <source>
        <dbReference type="ARBA" id="ARBA00022490"/>
    </source>
</evidence>
<feature type="binding site" evidence="9">
    <location>
        <position position="77"/>
    </location>
    <ligand>
        <name>O2</name>
        <dbReference type="ChEBI" id="CHEBI:15379"/>
    </ligand>
</feature>
<comment type="similarity">
    <text evidence="9">Belongs to the 3-HAO family.</text>
</comment>
<comment type="catalytic activity">
    <reaction evidence="9">
        <text>3-hydroxyanthranilate + O2 = (2Z,4Z)-2-amino-3-carboxymuconate 6-semialdehyde</text>
        <dbReference type="Rhea" id="RHEA:17953"/>
        <dbReference type="ChEBI" id="CHEBI:15379"/>
        <dbReference type="ChEBI" id="CHEBI:36559"/>
        <dbReference type="ChEBI" id="CHEBI:77612"/>
        <dbReference type="EC" id="1.13.11.6"/>
    </reaction>
</comment>
<evidence type="ECO:0000313" key="11">
    <source>
        <dbReference type="EMBL" id="KAG7539681.1"/>
    </source>
</evidence>
<evidence type="ECO:0000256" key="7">
    <source>
        <dbReference type="ARBA" id="ARBA00023002"/>
    </source>
</evidence>
<dbReference type="GO" id="GO:0005737">
    <property type="term" value="C:cytoplasm"/>
    <property type="evidence" value="ECO:0007669"/>
    <property type="project" value="UniProtKB-SubCell"/>
</dbReference>
<evidence type="ECO:0000256" key="2">
    <source>
        <dbReference type="ARBA" id="ARBA00002752"/>
    </source>
</evidence>
<dbReference type="CDD" id="cd06123">
    <property type="entry name" value="cupin_HAO"/>
    <property type="match status" value="1"/>
</dbReference>
<comment type="subcellular location">
    <subcellularLocation>
        <location evidence="9">Cytoplasm</location>
    </subcellularLocation>
</comment>
<keyword evidence="6 9" id="KW-0223">Dioxygenase</keyword>
<dbReference type="InterPro" id="IPR010329">
    <property type="entry name" value="3hydroanth_dOase"/>
</dbReference>
<keyword evidence="7 9" id="KW-0560">Oxidoreductase</keyword>
<gene>
    <name evidence="9" type="primary">BNA1</name>
    <name evidence="11" type="ORF">FFLO_03398</name>
</gene>
<feature type="binding site" evidence="9">
    <location>
        <position position="87"/>
    </location>
    <ligand>
        <name>substrate</name>
    </ligand>
</feature>
<feature type="region of interest" description="Disordered" evidence="10">
    <location>
        <begin position="200"/>
        <end position="296"/>
    </location>
</feature>
<evidence type="ECO:0000256" key="1">
    <source>
        <dbReference type="ARBA" id="ARBA00001954"/>
    </source>
</evidence>
<name>A0A8K0JL11_9TREE</name>
<dbReference type="InterPro" id="IPR011051">
    <property type="entry name" value="RmlC_Cupin_sf"/>
</dbReference>
<keyword evidence="5 9" id="KW-0479">Metal-binding</keyword>
<keyword evidence="12" id="KW-1185">Reference proteome</keyword>
<evidence type="ECO:0000256" key="5">
    <source>
        <dbReference type="ARBA" id="ARBA00022723"/>
    </source>
</evidence>
<protein>
    <recommendedName>
        <fullName evidence="9">3-hydroxyanthranilate 3,4-dioxygenase</fullName>
        <ecNumber evidence="9">1.13.11.6</ecNumber>
    </recommendedName>
    <alternativeName>
        <fullName evidence="9">3-hydroxyanthranilate oxygenase</fullName>
        <shortName evidence="9">3-HAO</shortName>
    </alternativeName>
    <alternativeName>
        <fullName evidence="9">3-hydroxyanthranilic acid dioxygenase</fullName>
        <shortName evidence="9">HAD</shortName>
    </alternativeName>
    <alternativeName>
        <fullName evidence="9">Biosynthesis of nicotinic acid protein 1</fullName>
    </alternativeName>
</protein>
<keyword evidence="3 9" id="KW-0963">Cytoplasm</keyword>
<reference evidence="11" key="1">
    <citation type="submission" date="2020-04" db="EMBL/GenBank/DDBJ databases">
        <title>Analysis of mating type loci in Filobasidium floriforme.</title>
        <authorList>
            <person name="Nowrousian M."/>
        </authorList>
    </citation>
    <scope>NUCLEOTIDE SEQUENCE</scope>
    <source>
        <strain evidence="11">CBS 6242</strain>
    </source>
</reference>
<dbReference type="HAMAP" id="MF_00825">
    <property type="entry name" value="3_HAO"/>
    <property type="match status" value="1"/>
</dbReference>
<evidence type="ECO:0000256" key="9">
    <source>
        <dbReference type="HAMAP-Rule" id="MF_03019"/>
    </source>
</evidence>
<evidence type="ECO:0000256" key="6">
    <source>
        <dbReference type="ARBA" id="ARBA00022964"/>
    </source>
</evidence>
<comment type="cofactor">
    <cofactor evidence="1 9">
        <name>Fe(2+)</name>
        <dbReference type="ChEBI" id="CHEBI:29033"/>
    </cofactor>
</comment>
<dbReference type="PANTHER" id="PTHR15497:SF3">
    <property type="entry name" value="3-HYDROXYANTHRANILATE 3,4-DIOXYGENASE 2"/>
    <property type="match status" value="1"/>
</dbReference>
<dbReference type="PANTHER" id="PTHR15497">
    <property type="entry name" value="3-HYDROXYANTHRANILATE 3,4-DIOXYGENASE"/>
    <property type="match status" value="1"/>
</dbReference>
<organism evidence="11 12">
    <name type="scientific">Filobasidium floriforme</name>
    <dbReference type="NCBI Taxonomy" id="5210"/>
    <lineage>
        <taxon>Eukaryota</taxon>
        <taxon>Fungi</taxon>
        <taxon>Dikarya</taxon>
        <taxon>Basidiomycota</taxon>
        <taxon>Agaricomycotina</taxon>
        <taxon>Tremellomycetes</taxon>
        <taxon>Filobasidiales</taxon>
        <taxon>Filobasidiaceae</taxon>
        <taxon>Filobasidium</taxon>
    </lineage>
</organism>
<feature type="binding site" evidence="9">
    <location>
        <position position="129"/>
    </location>
    <ligand>
        <name>substrate</name>
    </ligand>
</feature>
<feature type="binding site" evidence="9">
    <location>
        <position position="81"/>
    </location>
    <ligand>
        <name>Fe cation</name>
        <dbReference type="ChEBI" id="CHEBI:24875"/>
        <note>catalytic</note>
    </ligand>
</feature>
<feature type="binding site" evidence="9">
    <location>
        <position position="139"/>
    </location>
    <ligand>
        <name>substrate</name>
    </ligand>
</feature>
<dbReference type="FunFam" id="2.60.120.10:FF:000131">
    <property type="entry name" value="3-hydroxyanthranilate 3,4-dioxygenase"/>
    <property type="match status" value="1"/>
</dbReference>
<accession>A0A8K0JL11</accession>
<proteinExistence type="inferred from homology"/>
<dbReference type="UniPathway" id="UPA00253">
    <property type="reaction ID" value="UER00330"/>
</dbReference>
<evidence type="ECO:0000256" key="10">
    <source>
        <dbReference type="SAM" id="MobiDB-lite"/>
    </source>
</evidence>
<comment type="caution">
    <text evidence="11">The sequence shown here is derived from an EMBL/GenBank/DDBJ whole genome shotgun (WGS) entry which is preliminary data.</text>
</comment>
<comment type="caution">
    <text evidence="9">Lacks conserved residue(s) required for the propagation of feature annotation.</text>
</comment>
<dbReference type="Gene3D" id="2.60.120.10">
    <property type="entry name" value="Jelly Rolls"/>
    <property type="match status" value="1"/>
</dbReference>
<keyword evidence="8 9" id="KW-0408">Iron</keyword>
<dbReference type="NCBIfam" id="TIGR03037">
    <property type="entry name" value="anthran_nbaC"/>
    <property type="match status" value="1"/>
</dbReference>
<feature type="compositionally biased region" description="Low complexity" evidence="10">
    <location>
        <begin position="253"/>
        <end position="282"/>
    </location>
</feature>
<dbReference type="SUPFAM" id="SSF51182">
    <property type="entry name" value="RmlC-like cupins"/>
    <property type="match status" value="1"/>
</dbReference>
<dbReference type="GO" id="GO:0000334">
    <property type="term" value="F:3-hydroxyanthranilate 3,4-dioxygenase activity"/>
    <property type="evidence" value="ECO:0007669"/>
    <property type="project" value="UniProtKB-UniRule"/>
</dbReference>
<evidence type="ECO:0000313" key="12">
    <source>
        <dbReference type="Proteomes" id="UP000812966"/>
    </source>
</evidence>
<feature type="binding site" evidence="9">
    <location>
        <position position="87"/>
    </location>
    <ligand>
        <name>Fe cation</name>
        <dbReference type="ChEBI" id="CHEBI:24875"/>
        <note>catalytic</note>
    </ligand>
</feature>
<keyword evidence="4 9" id="KW-0662">Pyridine nucleotide biosynthesis</keyword>
<dbReference type="Pfam" id="PF06052">
    <property type="entry name" value="3-HAO"/>
    <property type="match status" value="1"/>
</dbReference>
<evidence type="ECO:0000256" key="8">
    <source>
        <dbReference type="ARBA" id="ARBA00023004"/>
    </source>
</evidence>
<dbReference type="InterPro" id="IPR014710">
    <property type="entry name" value="RmlC-like_jellyroll"/>
</dbReference>
<dbReference type="GO" id="GO:0008198">
    <property type="term" value="F:ferrous iron binding"/>
    <property type="evidence" value="ECO:0007669"/>
    <property type="project" value="UniProtKB-UniRule"/>
</dbReference>
<sequence length="314" mass="33964">MATHARSGEDAGYSLDANHTDKSAVNGGQAGKTIPEPINFPRWLKENTHLLKPPVGNHCIYSGENFTVMIVGGPNSRADFHMNETEEWFYQHKGPMVLKIVENGKRRDIIIGEGEMFLLPANTPHNPCRFADTIGIVLEQVRPEGAIDSLQWYCPNPVHKDLTIVRKDSFRCTDLGTQLKPLINDWMNNSESRRCKECGEVAAPKESGWASKESSDLAASMGLASTPAPAATEAHREMPTKTNEATVEPKPVEPVVEKQQPAAVEPAVAATPAPVAPVEKAPGTSAAHQPAATAPKKKSGFFAMCCGNKGHENA</sequence>
<dbReference type="GO" id="GO:0019805">
    <property type="term" value="P:quinolinate biosynthetic process"/>
    <property type="evidence" value="ECO:0007669"/>
    <property type="project" value="UniProtKB-UniRule"/>
</dbReference>